<dbReference type="RefSeq" id="WP_195000938.1">
    <property type="nucleotide sequence ID" value="NZ_JADLQN010000001.1"/>
</dbReference>
<dbReference type="InterPro" id="IPR049449">
    <property type="entry name" value="TesB_ACOT8-like_N"/>
</dbReference>
<keyword evidence="4" id="KW-1185">Reference proteome</keyword>
<dbReference type="InterPro" id="IPR049450">
    <property type="entry name" value="ACOT8-like_C"/>
</dbReference>
<dbReference type="Gene3D" id="2.40.160.210">
    <property type="entry name" value="Acyl-CoA thioesterase, double hotdog domain"/>
    <property type="match status" value="1"/>
</dbReference>
<dbReference type="EMBL" id="JADLQN010000001">
    <property type="protein sequence ID" value="MBF6354131.1"/>
    <property type="molecule type" value="Genomic_DNA"/>
</dbReference>
<dbReference type="InterPro" id="IPR042171">
    <property type="entry name" value="Acyl-CoA_hotdog"/>
</dbReference>
<dbReference type="SUPFAM" id="SSF54637">
    <property type="entry name" value="Thioesterase/thiol ester dehydrase-isomerase"/>
    <property type="match status" value="2"/>
</dbReference>
<name>A0ABS0D6Y7_9NOCA</name>
<feature type="domain" description="Acyl-CoA thioesterase-like C-terminal" evidence="2">
    <location>
        <begin position="139"/>
        <end position="272"/>
    </location>
</feature>
<protein>
    <submittedName>
        <fullName evidence="3">Thioesterase family protein</fullName>
    </submittedName>
</protein>
<evidence type="ECO:0000259" key="2">
    <source>
        <dbReference type="Pfam" id="PF20789"/>
    </source>
</evidence>
<proteinExistence type="predicted"/>
<comment type="caution">
    <text evidence="3">The sequence shown here is derived from an EMBL/GenBank/DDBJ whole genome shotgun (WGS) entry which is preliminary data.</text>
</comment>
<evidence type="ECO:0000259" key="1">
    <source>
        <dbReference type="Pfam" id="PF13622"/>
    </source>
</evidence>
<dbReference type="Pfam" id="PF20789">
    <property type="entry name" value="4HBT_3C"/>
    <property type="match status" value="1"/>
</dbReference>
<dbReference type="Pfam" id="PF13622">
    <property type="entry name" value="4HBT_3"/>
    <property type="match status" value="1"/>
</dbReference>
<accession>A0ABS0D6Y7</accession>
<dbReference type="InterPro" id="IPR029069">
    <property type="entry name" value="HotDog_dom_sf"/>
</dbReference>
<organism evidence="3 4">
    <name type="scientific">Nocardia higoensis</name>
    <dbReference type="NCBI Taxonomy" id="228599"/>
    <lineage>
        <taxon>Bacteria</taxon>
        <taxon>Bacillati</taxon>
        <taxon>Actinomycetota</taxon>
        <taxon>Actinomycetes</taxon>
        <taxon>Mycobacteriales</taxon>
        <taxon>Nocardiaceae</taxon>
        <taxon>Nocardia</taxon>
    </lineage>
</organism>
<evidence type="ECO:0000313" key="3">
    <source>
        <dbReference type="EMBL" id="MBF6354131.1"/>
    </source>
</evidence>
<reference evidence="3 4" key="1">
    <citation type="submission" date="2020-10" db="EMBL/GenBank/DDBJ databases">
        <title>Identification of Nocardia species via Next-generation sequencing and recognition of intraspecies genetic diversity.</title>
        <authorList>
            <person name="Li P."/>
            <person name="Li P."/>
            <person name="Lu B."/>
        </authorList>
    </citation>
    <scope>NUCLEOTIDE SEQUENCE [LARGE SCALE GENOMIC DNA]</scope>
    <source>
        <strain evidence="3 4">BJ06-0143</strain>
    </source>
</reference>
<sequence length="280" mass="29777">MTDDACYLPINDPAFAAEGMECFAPTEHVLGPWGPIQHGGPISGLLTRAMDRCAPRENARLTKISVDLLGPVPMSEVRVGARVTRPGKRIEMLSAVLEARQTDGSWRAAATASAWRLANQPTDDVVRRADAPLELPEQAPDLSTVEVSSAWSMKGFVNAMQWRLGAPGGQPGEPTVAWVNLKLPLVAGEELCGIERLMTVADAANGVGARLDPAEFAFLNTELTVHLFEEPRSPWIGMAAEASVGSDGVGMNAAVLHAPHGPIGRVAQNLLVERRAPVSA</sequence>
<evidence type="ECO:0000313" key="4">
    <source>
        <dbReference type="Proteomes" id="UP000707731"/>
    </source>
</evidence>
<dbReference type="Proteomes" id="UP000707731">
    <property type="component" value="Unassembled WGS sequence"/>
</dbReference>
<feature type="domain" description="Acyl-CoA thioesterase-like N-terminal HotDog" evidence="1">
    <location>
        <begin position="31"/>
        <end position="116"/>
    </location>
</feature>
<gene>
    <name evidence="3" type="ORF">IU449_06165</name>
</gene>